<comment type="caution">
    <text evidence="2">The sequence shown here is derived from an EMBL/GenBank/DDBJ whole genome shotgun (WGS) entry which is preliminary data.</text>
</comment>
<dbReference type="Proteomes" id="UP000499080">
    <property type="component" value="Unassembled WGS sequence"/>
</dbReference>
<evidence type="ECO:0000313" key="3">
    <source>
        <dbReference type="Proteomes" id="UP000499080"/>
    </source>
</evidence>
<protein>
    <submittedName>
        <fullName evidence="2">Uncharacterized protein</fullName>
    </submittedName>
</protein>
<proteinExistence type="predicted"/>
<feature type="compositionally biased region" description="Basic residues" evidence="1">
    <location>
        <begin position="65"/>
        <end position="81"/>
    </location>
</feature>
<accession>A0A4Y2CV60</accession>
<organism evidence="2 3">
    <name type="scientific">Araneus ventricosus</name>
    <name type="common">Orbweaver spider</name>
    <name type="synonym">Epeira ventricosa</name>
    <dbReference type="NCBI Taxonomy" id="182803"/>
    <lineage>
        <taxon>Eukaryota</taxon>
        <taxon>Metazoa</taxon>
        <taxon>Ecdysozoa</taxon>
        <taxon>Arthropoda</taxon>
        <taxon>Chelicerata</taxon>
        <taxon>Arachnida</taxon>
        <taxon>Araneae</taxon>
        <taxon>Araneomorphae</taxon>
        <taxon>Entelegynae</taxon>
        <taxon>Araneoidea</taxon>
        <taxon>Araneidae</taxon>
        <taxon>Araneus</taxon>
    </lineage>
</organism>
<evidence type="ECO:0000313" key="2">
    <source>
        <dbReference type="EMBL" id="GBM08320.1"/>
    </source>
</evidence>
<name>A0A4Y2CV60_ARAVE</name>
<keyword evidence="3" id="KW-1185">Reference proteome</keyword>
<dbReference type="EMBL" id="BGPR01000255">
    <property type="protein sequence ID" value="GBM08320.1"/>
    <property type="molecule type" value="Genomic_DNA"/>
</dbReference>
<reference evidence="2 3" key="1">
    <citation type="journal article" date="2019" name="Sci. Rep.">
        <title>Orb-weaving spider Araneus ventricosus genome elucidates the spidroin gene catalogue.</title>
        <authorList>
            <person name="Kono N."/>
            <person name="Nakamura H."/>
            <person name="Ohtoshi R."/>
            <person name="Moran D.A.P."/>
            <person name="Shinohara A."/>
            <person name="Yoshida Y."/>
            <person name="Fujiwara M."/>
            <person name="Mori M."/>
            <person name="Tomita M."/>
            <person name="Arakawa K."/>
        </authorList>
    </citation>
    <scope>NUCLEOTIDE SEQUENCE [LARGE SCALE GENOMIC DNA]</scope>
</reference>
<sequence length="102" mass="11585">MDISISNRSQIPRTARTTFLENYTPSGGLLIPTDLTSLVWCTTPTPPRPTQTCARPGNRTERKRITPPRRAHGRTSRHTISRAHWPTHTADPQRNRGFIETN</sequence>
<gene>
    <name evidence="2" type="ORF">AVEN_101445_1</name>
</gene>
<evidence type="ECO:0000256" key="1">
    <source>
        <dbReference type="SAM" id="MobiDB-lite"/>
    </source>
</evidence>
<dbReference type="AlphaFoldDB" id="A0A4Y2CV60"/>
<feature type="region of interest" description="Disordered" evidence="1">
    <location>
        <begin position="45"/>
        <end position="102"/>
    </location>
</feature>